<keyword evidence="2" id="KW-1185">Reference proteome</keyword>
<evidence type="ECO:0000313" key="1">
    <source>
        <dbReference type="EMBL" id="AJA11175.1"/>
    </source>
</evidence>
<protein>
    <recommendedName>
        <fullName evidence="3">TetR family transcriptional regulator</fullName>
    </recommendedName>
</protein>
<accession>A0A0A7PMG2</accession>
<evidence type="ECO:0008006" key="3">
    <source>
        <dbReference type="Google" id="ProtNLM"/>
    </source>
</evidence>
<dbReference type="Gene3D" id="1.10.357.10">
    <property type="entry name" value="Tetracycline Repressor, domain 2"/>
    <property type="match status" value="1"/>
</dbReference>
<dbReference type="KEGG" id="sphk:SKP52_21570"/>
<name>A0A0A7PMG2_9SPHN</name>
<evidence type="ECO:0000313" key="2">
    <source>
        <dbReference type="Proteomes" id="UP000030907"/>
    </source>
</evidence>
<sequence>MGQIYRRFSSKSDIILSIVEENARARVAEMHGIFDTIERNERSMFDALKAITAISLQNGDGGLSYEILAEACRNASVAERIETLFAFYRVGVRRLVTLTRPDVSPAERDTYVDIMMACFIGLGYRTADLYSVDVARTAVADWR</sequence>
<proteinExistence type="predicted"/>
<dbReference type="HOGENOM" id="CLU_069356_15_12_5"/>
<reference evidence="1 2" key="1">
    <citation type="journal article" date="2015" name="Int. J. Syst. Evol. Microbiol.">
        <title>Description of Sphingopyxis fribergensis sp. nov. - a soil bacterium with the ability to degrade styrene and phenylacetic acid.</title>
        <authorList>
            <person name="Oelschlagel M."/>
            <person name="Ruckert C."/>
            <person name="Kalinowski J."/>
            <person name="Schmidt G."/>
            <person name="Schlomann M."/>
            <person name="Tischler D."/>
        </authorList>
    </citation>
    <scope>NUCLEOTIDE SEQUENCE [LARGE SCALE GENOMIC DNA]</scope>
    <source>
        <strain evidence="1 2">Kp5.2</strain>
    </source>
</reference>
<dbReference type="EMBL" id="CP009122">
    <property type="protein sequence ID" value="AJA11175.1"/>
    <property type="molecule type" value="Genomic_DNA"/>
</dbReference>
<gene>
    <name evidence="1" type="ORF">SKP52_21570</name>
</gene>
<dbReference type="Proteomes" id="UP000030907">
    <property type="component" value="Chromosome"/>
</dbReference>
<organism evidence="1 2">
    <name type="scientific">Sphingopyxis fribergensis</name>
    <dbReference type="NCBI Taxonomy" id="1515612"/>
    <lineage>
        <taxon>Bacteria</taxon>
        <taxon>Pseudomonadati</taxon>
        <taxon>Pseudomonadota</taxon>
        <taxon>Alphaproteobacteria</taxon>
        <taxon>Sphingomonadales</taxon>
        <taxon>Sphingomonadaceae</taxon>
        <taxon>Sphingopyxis</taxon>
    </lineage>
</organism>
<dbReference type="AlphaFoldDB" id="A0A0A7PMG2"/>